<evidence type="ECO:0000313" key="5">
    <source>
        <dbReference type="Proteomes" id="UP000313395"/>
    </source>
</evidence>
<dbReference type="GO" id="GO:0016757">
    <property type="term" value="F:glycosyltransferase activity"/>
    <property type="evidence" value="ECO:0007669"/>
    <property type="project" value="UniProtKB-KW"/>
</dbReference>
<comment type="caution">
    <text evidence="4">The sequence shown here is derived from an EMBL/GenBank/DDBJ whole genome shotgun (WGS) entry which is preliminary data.</text>
</comment>
<gene>
    <name evidence="4" type="ORF">FHK04_09265</name>
</gene>
<reference evidence="4 5" key="1">
    <citation type="submission" date="2019-06" db="EMBL/GenBank/DDBJ databases">
        <title>Description Trichococcus psychrophilus sp. nov., isolated from a cold spring, by genomic and phenotypic analyses.</title>
        <authorList>
            <person name="Zakharyuk A."/>
        </authorList>
    </citation>
    <scope>NUCLEOTIDE SEQUENCE [LARGE SCALE GENOMIC DNA]</scope>
    <source>
        <strain evidence="4 5">SKBG</strain>
    </source>
</reference>
<dbReference type="InterPro" id="IPR001173">
    <property type="entry name" value="Glyco_trans_2-like"/>
</dbReference>
<dbReference type="Proteomes" id="UP000313395">
    <property type="component" value="Unassembled WGS sequence"/>
</dbReference>
<evidence type="ECO:0000256" key="2">
    <source>
        <dbReference type="ARBA" id="ARBA00022679"/>
    </source>
</evidence>
<keyword evidence="1" id="KW-0328">Glycosyltransferase</keyword>
<dbReference type="PANTHER" id="PTHR22916:SF51">
    <property type="entry name" value="GLYCOSYLTRANSFERASE EPSH-RELATED"/>
    <property type="match status" value="1"/>
</dbReference>
<dbReference type="CDD" id="cd00761">
    <property type="entry name" value="Glyco_tranf_GTA_type"/>
    <property type="match status" value="1"/>
</dbReference>
<dbReference type="Gene3D" id="3.90.550.10">
    <property type="entry name" value="Spore Coat Polysaccharide Biosynthesis Protein SpsA, Chain A"/>
    <property type="match status" value="1"/>
</dbReference>
<evidence type="ECO:0000313" key="4">
    <source>
        <dbReference type="EMBL" id="TNV68396.1"/>
    </source>
</evidence>
<proteinExistence type="predicted"/>
<organism evidence="4 5">
    <name type="scientific">Trichococcus shcherbakoviae subsp. psychrophilus</name>
    <dbReference type="NCBI Taxonomy" id="2585775"/>
    <lineage>
        <taxon>Bacteria</taxon>
        <taxon>Bacillati</taxon>
        <taxon>Bacillota</taxon>
        <taxon>Bacilli</taxon>
        <taxon>Lactobacillales</taxon>
        <taxon>Carnobacteriaceae</taxon>
        <taxon>Trichococcus</taxon>
    </lineage>
</organism>
<sequence length="387" mass="42572">MLSNYLILEGNGLVARTTGESAALANTSCTAGSGGGPRLKPRVSIIVPVYNAAPYLNQCVSSLTNQTLKEIEIILINDGSTDDSLAVCVALAATDDRIRLIDKPNGGVSEARNDGLRAAVGDYVGFVDPDDWVDTEMYERMLSALTTAQADICMCNYVKESKEGTVPVLMKQTGAIEKAAILDDIVANVIAKPSFRSGETDIMGSVCRLLVSRALLEKENIWFDKEVAFMEDLLVCVETFLKCERIAIAAGAYYHYRVHDSSTVMAYKPRFHQRQKQAFAKLQELLVREGKAAELATRLANRYIIIALLSLANEAHKDNPVSFREKIRNIDKILADDELAATLGKIDLDAVESRKKLELNLMKRKASVTLYFYYSVFNKIKAALGKG</sequence>
<dbReference type="AlphaFoldDB" id="A0A5C5E5H4"/>
<evidence type="ECO:0000256" key="1">
    <source>
        <dbReference type="ARBA" id="ARBA00022676"/>
    </source>
</evidence>
<name>A0A5C5E5H4_9LACT</name>
<evidence type="ECO:0000259" key="3">
    <source>
        <dbReference type="Pfam" id="PF00535"/>
    </source>
</evidence>
<dbReference type="Pfam" id="PF00535">
    <property type="entry name" value="Glycos_transf_2"/>
    <property type="match status" value="1"/>
</dbReference>
<dbReference type="SUPFAM" id="SSF53448">
    <property type="entry name" value="Nucleotide-diphospho-sugar transferases"/>
    <property type="match status" value="1"/>
</dbReference>
<dbReference type="PANTHER" id="PTHR22916">
    <property type="entry name" value="GLYCOSYLTRANSFERASE"/>
    <property type="match status" value="1"/>
</dbReference>
<dbReference type="InterPro" id="IPR029044">
    <property type="entry name" value="Nucleotide-diphossugar_trans"/>
</dbReference>
<keyword evidence="5" id="KW-1185">Reference proteome</keyword>
<keyword evidence="2 4" id="KW-0808">Transferase</keyword>
<protein>
    <submittedName>
        <fullName evidence="4">Glycosyltransferase</fullName>
    </submittedName>
</protein>
<feature type="domain" description="Glycosyltransferase 2-like" evidence="3">
    <location>
        <begin position="44"/>
        <end position="172"/>
    </location>
</feature>
<dbReference type="EMBL" id="VENO01000003">
    <property type="protein sequence ID" value="TNV68396.1"/>
    <property type="molecule type" value="Genomic_DNA"/>
</dbReference>
<accession>A0A5C5E5H4</accession>